<evidence type="ECO:0000256" key="1">
    <source>
        <dbReference type="SAM" id="MobiDB-lite"/>
    </source>
</evidence>
<feature type="compositionally biased region" description="Acidic residues" evidence="1">
    <location>
        <begin position="831"/>
        <end position="841"/>
    </location>
</feature>
<feature type="compositionally biased region" description="Polar residues" evidence="1">
    <location>
        <begin position="163"/>
        <end position="203"/>
    </location>
</feature>
<keyword evidence="3" id="KW-1185">Reference proteome</keyword>
<feature type="compositionally biased region" description="Basic and acidic residues" evidence="1">
    <location>
        <begin position="306"/>
        <end position="319"/>
    </location>
</feature>
<gene>
    <name evidence="2" type="ORF">Slin15195_G015430</name>
</gene>
<evidence type="ECO:0000313" key="2">
    <source>
        <dbReference type="EMBL" id="USW48224.1"/>
    </source>
</evidence>
<proteinExistence type="predicted"/>
<protein>
    <submittedName>
        <fullName evidence="2">Uncharacterized protein</fullName>
    </submittedName>
</protein>
<organism evidence="2 3">
    <name type="scientific">Septoria linicola</name>
    <dbReference type="NCBI Taxonomy" id="215465"/>
    <lineage>
        <taxon>Eukaryota</taxon>
        <taxon>Fungi</taxon>
        <taxon>Dikarya</taxon>
        <taxon>Ascomycota</taxon>
        <taxon>Pezizomycotina</taxon>
        <taxon>Dothideomycetes</taxon>
        <taxon>Dothideomycetidae</taxon>
        <taxon>Mycosphaerellales</taxon>
        <taxon>Mycosphaerellaceae</taxon>
        <taxon>Septoria</taxon>
    </lineage>
</organism>
<feature type="region of interest" description="Disordered" evidence="1">
    <location>
        <begin position="19"/>
        <end position="97"/>
    </location>
</feature>
<feature type="region of interest" description="Disordered" evidence="1">
    <location>
        <begin position="776"/>
        <end position="855"/>
    </location>
</feature>
<feature type="region of interest" description="Disordered" evidence="1">
    <location>
        <begin position="305"/>
        <end position="324"/>
    </location>
</feature>
<reference evidence="2" key="1">
    <citation type="submission" date="2022-06" db="EMBL/GenBank/DDBJ databases">
        <title>Complete genome sequences of two strains of the flax pathogen Septoria linicola.</title>
        <authorList>
            <person name="Lapalu N."/>
            <person name="Simon A."/>
            <person name="Demenou B."/>
            <person name="Paumier D."/>
            <person name="Guillot M.-P."/>
            <person name="Gout L."/>
            <person name="Valade R."/>
        </authorList>
    </citation>
    <scope>NUCLEOTIDE SEQUENCE</scope>
    <source>
        <strain evidence="2">SE15195</strain>
    </source>
</reference>
<evidence type="ECO:0000313" key="3">
    <source>
        <dbReference type="Proteomes" id="UP001056384"/>
    </source>
</evidence>
<name>A0A9Q9EFU1_9PEZI</name>
<feature type="compositionally biased region" description="Basic and acidic residues" evidence="1">
    <location>
        <begin position="820"/>
        <end position="830"/>
    </location>
</feature>
<dbReference type="Proteomes" id="UP001056384">
    <property type="component" value="Chromosome 1"/>
</dbReference>
<feature type="compositionally biased region" description="Basic and acidic residues" evidence="1">
    <location>
        <begin position="798"/>
        <end position="810"/>
    </location>
</feature>
<accession>A0A9Q9EFU1</accession>
<dbReference type="AlphaFoldDB" id="A0A9Q9EFU1"/>
<feature type="region of interest" description="Disordered" evidence="1">
    <location>
        <begin position="246"/>
        <end position="277"/>
    </location>
</feature>
<feature type="compositionally biased region" description="Low complexity" evidence="1">
    <location>
        <begin position="42"/>
        <end position="53"/>
    </location>
</feature>
<feature type="region of interest" description="Disordered" evidence="1">
    <location>
        <begin position="132"/>
        <end position="204"/>
    </location>
</feature>
<dbReference type="EMBL" id="CP099418">
    <property type="protein sequence ID" value="USW48224.1"/>
    <property type="molecule type" value="Genomic_DNA"/>
</dbReference>
<sequence length="855" mass="94560">MAPFKAQLPGSQKITSFFSRFTIPKERRPDPETIENEIVVASSRSDSQQSAGSQHDHAAAPQKRKRSENDADGLPRSVRKETGSSPKRGRAAAPLPLTACNDNASLVENSVEIVPTLDSLDCDSPTMQPIMADSPKAPAWSPLADRTKSIHSPGPALSALDFRTTTASLTTRPPASSSLSAVSTAPKSSAPSTNALRSSTSSRRIMKDGLKAIANSDSDMSDDSSDGGLADPGSFFARRRKISPVSSKSVAASRGTRLLDTSRYKKSAPSYQSPPRKVYRHSLASLSREGQKMLEAEASIASMKQAVEDSKQREEEAERQAATGLDVDGDTAALLDWASDDEEGERRVKALQRVEALHATDDYHFFLDSEPLFPDSPFPVEALPNEPWRSLFATDMSREQACISGFAAEMVAHFPLPMAITNWLAQQLLHEQNETLCEAYVDILRASSAHPEFMSDTVASLSSMYKTRSLFEHDWKDPVRRGLPAGLNYVLNVVQFCAPASDGVVPEAEPLKTIEAFLDLAMMNLDRYVKQDISVSLTLAKCIEELLDSLWEGAFEKLVSGVLGMLDETQANLTLQHRCCLVASLPSRTARSYQLRRRIALDTFVAKDDRAKAKAVGWDWLGAIHRSLRSREEFDVKESTDFDILLPMVEVLDIAVAAGFTDYDELHTPHIEHEKRLGSLFAKAPPLTQVAISHNDKLDAIVAELQYMKSKIQHEATHLRRQEVKAALDRSIARIETSVRTRPKPKKSVFGNEPKQARFDRKRLTTVDEPVRKIAKAQGQEKGPVTIPEDDDLPIRPGIDDIERTPSPEKRRGRQMSQSAHERSELKEIEMNDAELEDASSDDFHTAYEISQPRI</sequence>